<evidence type="ECO:0000313" key="3">
    <source>
        <dbReference type="Proteomes" id="UP001198962"/>
    </source>
</evidence>
<sequence length="131" mass="15620">MNEERKQEKKDMQKDSLRRAVLLICNLVMILIAGISAVLYSENFRKENSRLQMENFCTAIESMKQLSESYLYTEKGYVDDWAQYITRKNMTMDEALEYIRTANTQEDRYAHIVDSRYGRFVCEINVYQGWE</sequence>
<dbReference type="AlphaFoldDB" id="A0AAE3DIR4"/>
<comment type="caution">
    <text evidence="2">The sequence shown here is derived from an EMBL/GenBank/DDBJ whole genome shotgun (WGS) entry which is preliminary data.</text>
</comment>
<proteinExistence type="predicted"/>
<keyword evidence="1" id="KW-0472">Membrane</keyword>
<keyword evidence="1" id="KW-1133">Transmembrane helix</keyword>
<accession>A0AAE3DIR4</accession>
<gene>
    <name evidence="2" type="ORF">LKD32_10595</name>
</gene>
<feature type="transmembrane region" description="Helical" evidence="1">
    <location>
        <begin position="20"/>
        <end position="40"/>
    </location>
</feature>
<reference evidence="2" key="1">
    <citation type="submission" date="2021-10" db="EMBL/GenBank/DDBJ databases">
        <title>Anaerobic single-cell dispensing facilitates the cultivation of human gut bacteria.</title>
        <authorList>
            <person name="Afrizal A."/>
        </authorList>
    </citation>
    <scope>NUCLEOTIDE SEQUENCE</scope>
    <source>
        <strain evidence="2">CLA-AA-H274</strain>
    </source>
</reference>
<keyword evidence="1" id="KW-0812">Transmembrane</keyword>
<dbReference type="RefSeq" id="WP_308451655.1">
    <property type="nucleotide sequence ID" value="NZ_JAJEPU010000031.1"/>
</dbReference>
<evidence type="ECO:0000313" key="2">
    <source>
        <dbReference type="EMBL" id="MCC2165315.1"/>
    </source>
</evidence>
<protein>
    <submittedName>
        <fullName evidence="2">Uncharacterized protein</fullName>
    </submittedName>
</protein>
<evidence type="ECO:0000256" key="1">
    <source>
        <dbReference type="SAM" id="Phobius"/>
    </source>
</evidence>
<dbReference type="EMBL" id="JAJEPU010000031">
    <property type="protein sequence ID" value="MCC2165315.1"/>
    <property type="molecule type" value="Genomic_DNA"/>
</dbReference>
<dbReference type="Proteomes" id="UP001198962">
    <property type="component" value="Unassembled WGS sequence"/>
</dbReference>
<keyword evidence="3" id="KW-1185">Reference proteome</keyword>
<name>A0AAE3DIR4_9FIRM</name>
<organism evidence="2 3">
    <name type="scientific">Brotaphodocola catenula</name>
    <dbReference type="NCBI Taxonomy" id="2885361"/>
    <lineage>
        <taxon>Bacteria</taxon>
        <taxon>Bacillati</taxon>
        <taxon>Bacillota</taxon>
        <taxon>Clostridia</taxon>
        <taxon>Lachnospirales</taxon>
        <taxon>Lachnospiraceae</taxon>
        <taxon>Brotaphodocola</taxon>
    </lineage>
</organism>